<dbReference type="GO" id="GO:0001042">
    <property type="term" value="F:RNA polymerase I core binding"/>
    <property type="evidence" value="ECO:0007669"/>
    <property type="project" value="TreeGrafter"/>
</dbReference>
<dbReference type="InterPro" id="IPR007991">
    <property type="entry name" value="RNA_pol_I_trans_ini_fac_RRN3"/>
</dbReference>
<feature type="transmembrane region" description="Helical" evidence="2">
    <location>
        <begin position="182"/>
        <end position="200"/>
    </location>
</feature>
<sequence>MLTKAEHRDEKKSIAEGNIFVMDEDQRNESEVEESERLAKLDGGLRDVLSYIASKHNLNTEALGDTTWLRMSNESSAEELFTIFLSLLESRMLLSVHVRYTSFLWLYLCKINEKYASRTLDFLWSIIVRPQVAQADIAKAHGAAAYLAAFLARAKCLDVRYGKGVTLGFGSHRTFAFRPTEVHLCNSFIVIIYCLWIVVLNCRLNQCFLLTVIN</sequence>
<keyword evidence="2" id="KW-0812">Transmembrane</keyword>
<evidence type="ECO:0000256" key="2">
    <source>
        <dbReference type="SAM" id="Phobius"/>
    </source>
</evidence>
<dbReference type="PANTHER" id="PTHR12790:SF0">
    <property type="entry name" value="RNA POLYMERASE I-SPECIFIC TRANSCRIPTION INITIATION FACTOR RRN3-RELATED"/>
    <property type="match status" value="1"/>
</dbReference>
<dbReference type="Pfam" id="PF05327">
    <property type="entry name" value="RRN3"/>
    <property type="match status" value="1"/>
</dbReference>
<dbReference type="PANTHER" id="PTHR12790">
    <property type="entry name" value="TRANSCRIPTION INITIATION FACTOR IA RRN3"/>
    <property type="match status" value="1"/>
</dbReference>
<reference evidence="3 4" key="1">
    <citation type="submission" date="2013-05" db="EMBL/GenBank/DDBJ databases">
        <title>Draft genome of the parasitic nematode Anyclostoma ceylanicum.</title>
        <authorList>
            <person name="Mitreva M."/>
        </authorList>
    </citation>
    <scope>NUCLEOTIDE SEQUENCE [LARGE SCALE GENOMIC DNA]</scope>
</reference>
<dbReference type="AlphaFoldDB" id="A0A0D6LK10"/>
<keyword evidence="4" id="KW-1185">Reference proteome</keyword>
<dbReference type="GO" id="GO:0005634">
    <property type="term" value="C:nucleus"/>
    <property type="evidence" value="ECO:0007669"/>
    <property type="project" value="TreeGrafter"/>
</dbReference>
<dbReference type="Proteomes" id="UP000054495">
    <property type="component" value="Unassembled WGS sequence"/>
</dbReference>
<comment type="similarity">
    <text evidence="1">Belongs to the RRN3 family.</text>
</comment>
<evidence type="ECO:0000256" key="1">
    <source>
        <dbReference type="ARBA" id="ARBA00010098"/>
    </source>
</evidence>
<dbReference type="GO" id="GO:0001181">
    <property type="term" value="F:RNA polymerase I general transcription initiation factor activity"/>
    <property type="evidence" value="ECO:0007669"/>
    <property type="project" value="InterPro"/>
</dbReference>
<dbReference type="EMBL" id="KE125056">
    <property type="protein sequence ID" value="EPB72279.1"/>
    <property type="molecule type" value="Genomic_DNA"/>
</dbReference>
<protein>
    <submittedName>
        <fullName evidence="3">Uncharacterized protein</fullName>
    </submittedName>
</protein>
<gene>
    <name evidence="3" type="ORF">ANCCEY_08633</name>
</gene>
<accession>A0A0D6LK10</accession>
<organism evidence="3 4">
    <name type="scientific">Ancylostoma ceylanicum</name>
    <dbReference type="NCBI Taxonomy" id="53326"/>
    <lineage>
        <taxon>Eukaryota</taxon>
        <taxon>Metazoa</taxon>
        <taxon>Ecdysozoa</taxon>
        <taxon>Nematoda</taxon>
        <taxon>Chromadorea</taxon>
        <taxon>Rhabditida</taxon>
        <taxon>Rhabditina</taxon>
        <taxon>Rhabditomorpha</taxon>
        <taxon>Strongyloidea</taxon>
        <taxon>Ancylostomatidae</taxon>
        <taxon>Ancylostomatinae</taxon>
        <taxon>Ancylostoma</taxon>
    </lineage>
</organism>
<name>A0A0D6LK10_9BILA</name>
<evidence type="ECO:0000313" key="4">
    <source>
        <dbReference type="Proteomes" id="UP000054495"/>
    </source>
</evidence>
<keyword evidence="2" id="KW-1133">Transmembrane helix</keyword>
<keyword evidence="2" id="KW-0472">Membrane</keyword>
<dbReference type="GO" id="GO:0006361">
    <property type="term" value="P:transcription initiation at RNA polymerase I promoter"/>
    <property type="evidence" value="ECO:0007669"/>
    <property type="project" value="InterPro"/>
</dbReference>
<proteinExistence type="inferred from homology"/>
<evidence type="ECO:0000313" key="3">
    <source>
        <dbReference type="EMBL" id="EPB72279.1"/>
    </source>
</evidence>